<dbReference type="NCBIfam" id="NF045723">
    <property type="entry name" value="memb_anch_TmcC"/>
    <property type="match status" value="1"/>
</dbReference>
<reference evidence="2" key="1">
    <citation type="journal article" date="2011" name="Environ. Microbiol.">
        <title>Genomic insights into the metabolic potential of the polycyclic aromatic hydrocarbon degrading sulfate-reducing Deltaproteobacterium N47.</title>
        <authorList>
            <person name="Bergmann F."/>
            <person name="Selesi D."/>
            <person name="Weinmaier T."/>
            <person name="Tischler P."/>
            <person name="Rattei T."/>
            <person name="Meckenstock R.U."/>
        </authorList>
    </citation>
    <scope>NUCLEOTIDE SEQUENCE</scope>
</reference>
<dbReference type="SUPFAM" id="SSF103501">
    <property type="entry name" value="Respiratory nitrate reductase 1 gamma chain"/>
    <property type="match status" value="1"/>
</dbReference>
<dbReference type="EMBL" id="FR695872">
    <property type="protein sequence ID" value="CBX29372.1"/>
    <property type="molecule type" value="Genomic_DNA"/>
</dbReference>
<dbReference type="Gene3D" id="1.20.950.20">
    <property type="entry name" value="Transmembrane di-heme cytochromes, Chain C"/>
    <property type="match status" value="1"/>
</dbReference>
<name>E1YFM8_9BACT</name>
<keyword evidence="1" id="KW-0812">Transmembrane</keyword>
<sequence>MGLFNYICGRMYLQIRFDGFTCQRKRSFFIYYMSPYHALRSIFHWLTPFGSENMRKNPVFTIVAFSFHICIVIAPLFLFAHIILIKQSWNVSWWFISDTTADIMTIIVIASCIFFLIRRIVRPEVKFLTTASDYIILAMVAAPFVTGFWTYHQFTGFRIMGIIHILSGEILLAAIPFTRLSHMIFFPVSRGYIGSEFGAIRHAKDW</sequence>
<evidence type="ECO:0000313" key="2">
    <source>
        <dbReference type="EMBL" id="CBX29372.1"/>
    </source>
</evidence>
<dbReference type="AlphaFoldDB" id="E1YFM8"/>
<dbReference type="InterPro" id="IPR036197">
    <property type="entry name" value="NarG-like_sf"/>
</dbReference>
<evidence type="ECO:0008006" key="3">
    <source>
        <dbReference type="Google" id="ProtNLM"/>
    </source>
</evidence>
<keyword evidence="1" id="KW-0472">Membrane</keyword>
<organism evidence="2">
    <name type="scientific">uncultured Desulfobacterium sp</name>
    <dbReference type="NCBI Taxonomy" id="201089"/>
    <lineage>
        <taxon>Bacteria</taxon>
        <taxon>Pseudomonadati</taxon>
        <taxon>Thermodesulfobacteriota</taxon>
        <taxon>Desulfobacteria</taxon>
        <taxon>Desulfobacterales</taxon>
        <taxon>Desulfobacteriaceae</taxon>
        <taxon>Desulfobacterium</taxon>
        <taxon>environmental samples</taxon>
    </lineage>
</organism>
<gene>
    <name evidence="2" type="ORF">N47_J03530</name>
</gene>
<feature type="transmembrane region" description="Helical" evidence="1">
    <location>
        <begin position="157"/>
        <end position="177"/>
    </location>
</feature>
<protein>
    <recommendedName>
        <fullName evidence="3">Nitrate reductase</fullName>
    </recommendedName>
</protein>
<feature type="transmembrane region" description="Helical" evidence="1">
    <location>
        <begin position="59"/>
        <end position="83"/>
    </location>
</feature>
<accession>E1YFM8</accession>
<keyword evidence="1" id="KW-1133">Transmembrane helix</keyword>
<evidence type="ECO:0000256" key="1">
    <source>
        <dbReference type="SAM" id="Phobius"/>
    </source>
</evidence>
<feature type="transmembrane region" description="Helical" evidence="1">
    <location>
        <begin position="103"/>
        <end position="121"/>
    </location>
</feature>
<feature type="transmembrane region" description="Helical" evidence="1">
    <location>
        <begin position="133"/>
        <end position="151"/>
    </location>
</feature>
<proteinExistence type="predicted"/>